<sequence length="269" mass="29175">MPPVEHSSEAPLSIGKVALAVREPDLVAAFYRNIVGLADLGKGDEGILLGAGNVPLLELVARPNAKPDDPREAGLFHTAFLLPDRRDLAEWAAEVGIRRQTAIEGASDHIVSEAFYLTDPEGNGVEIYADRPAAEWNWVNGQVEMATKRLDMNGLLNEVDLSAPDWEGAPEDTVIGHIHLRVGDLAESDKFYLGDAGFELATTYPGAHFLSTGGYHHHIGTNVWHSGGSGPRQDRTGLLWFEVLDKRDGAKAAELTDPWGTPLRFVTPS</sequence>
<evidence type="ECO:0000313" key="2">
    <source>
        <dbReference type="EMBL" id="KAA0972081.1"/>
    </source>
</evidence>
<organism evidence="2 3">
    <name type="scientific">Aureimonas fodinaquatilis</name>
    <dbReference type="NCBI Taxonomy" id="2565783"/>
    <lineage>
        <taxon>Bacteria</taxon>
        <taxon>Pseudomonadati</taxon>
        <taxon>Pseudomonadota</taxon>
        <taxon>Alphaproteobacteria</taxon>
        <taxon>Hyphomicrobiales</taxon>
        <taxon>Aurantimonadaceae</taxon>
        <taxon>Aureimonas</taxon>
    </lineage>
</organism>
<dbReference type="Gene3D" id="3.10.180.10">
    <property type="entry name" value="2,3-Dihydroxybiphenyl 1,2-Dioxygenase, domain 1"/>
    <property type="match status" value="2"/>
</dbReference>
<dbReference type="InterPro" id="IPR029068">
    <property type="entry name" value="Glyas_Bleomycin-R_OHBP_Dase"/>
</dbReference>
<keyword evidence="3" id="KW-1185">Reference proteome</keyword>
<protein>
    <submittedName>
        <fullName evidence="2">VOC family protein</fullName>
    </submittedName>
</protein>
<dbReference type="EMBL" id="VTWH01000001">
    <property type="protein sequence ID" value="KAA0972081.1"/>
    <property type="molecule type" value="Genomic_DNA"/>
</dbReference>
<evidence type="ECO:0000313" key="3">
    <source>
        <dbReference type="Proteomes" id="UP000324738"/>
    </source>
</evidence>
<reference evidence="2 3" key="1">
    <citation type="submission" date="2019-08" db="EMBL/GenBank/DDBJ databases">
        <title>Aureimonas fodiniaquatilis sp. nov., isolated from a coal mine wastewater.</title>
        <authorList>
            <person name="Kim W."/>
        </authorList>
    </citation>
    <scope>NUCLEOTIDE SEQUENCE [LARGE SCALE GENOMIC DNA]</scope>
    <source>
        <strain evidence="2 3">CAU 1482</strain>
    </source>
</reference>
<evidence type="ECO:0000259" key="1">
    <source>
        <dbReference type="PROSITE" id="PS51819"/>
    </source>
</evidence>
<dbReference type="PANTHER" id="PTHR43279">
    <property type="entry name" value="CATECHOL-2,3-DIOXYGENASE"/>
    <property type="match status" value="1"/>
</dbReference>
<dbReference type="InterPro" id="IPR004360">
    <property type="entry name" value="Glyas_Fos-R_dOase_dom"/>
</dbReference>
<dbReference type="AlphaFoldDB" id="A0A5B0E297"/>
<dbReference type="PANTHER" id="PTHR43279:SF1">
    <property type="entry name" value="CATECHOL-2,3-DIOXYGENASE"/>
    <property type="match status" value="1"/>
</dbReference>
<dbReference type="OrthoDB" id="9792626at2"/>
<dbReference type="RefSeq" id="WP_149297458.1">
    <property type="nucleotide sequence ID" value="NZ_VTWH01000001.1"/>
</dbReference>
<dbReference type="Proteomes" id="UP000324738">
    <property type="component" value="Unassembled WGS sequence"/>
</dbReference>
<gene>
    <name evidence="2" type="ORF">FPY71_02910</name>
</gene>
<feature type="domain" description="VOC" evidence="1">
    <location>
        <begin position="13"/>
        <end position="130"/>
    </location>
</feature>
<comment type="caution">
    <text evidence="2">The sequence shown here is derived from an EMBL/GenBank/DDBJ whole genome shotgun (WGS) entry which is preliminary data.</text>
</comment>
<dbReference type="PROSITE" id="PS51819">
    <property type="entry name" value="VOC"/>
    <property type="match status" value="1"/>
</dbReference>
<dbReference type="SUPFAM" id="SSF54593">
    <property type="entry name" value="Glyoxalase/Bleomycin resistance protein/Dihydroxybiphenyl dioxygenase"/>
    <property type="match status" value="2"/>
</dbReference>
<dbReference type="Pfam" id="PF00903">
    <property type="entry name" value="Glyoxalase"/>
    <property type="match status" value="1"/>
</dbReference>
<dbReference type="InterPro" id="IPR037523">
    <property type="entry name" value="VOC_core"/>
</dbReference>
<accession>A0A5B0E297</accession>
<name>A0A5B0E297_9HYPH</name>
<proteinExistence type="predicted"/>